<dbReference type="AlphaFoldDB" id="A0A0E0LU45"/>
<name>A0A0E0LU45_ORYPU</name>
<dbReference type="EnsemblPlants" id="OPUNC08G10890.1">
    <property type="protein sequence ID" value="OPUNC08G10890.1"/>
    <property type="gene ID" value="OPUNC08G10890"/>
</dbReference>
<organism evidence="1">
    <name type="scientific">Oryza punctata</name>
    <name type="common">Red rice</name>
    <dbReference type="NCBI Taxonomy" id="4537"/>
    <lineage>
        <taxon>Eukaryota</taxon>
        <taxon>Viridiplantae</taxon>
        <taxon>Streptophyta</taxon>
        <taxon>Embryophyta</taxon>
        <taxon>Tracheophyta</taxon>
        <taxon>Spermatophyta</taxon>
        <taxon>Magnoliopsida</taxon>
        <taxon>Liliopsida</taxon>
        <taxon>Poales</taxon>
        <taxon>Poaceae</taxon>
        <taxon>BOP clade</taxon>
        <taxon>Oryzoideae</taxon>
        <taxon>Oryzeae</taxon>
        <taxon>Oryzinae</taxon>
        <taxon>Oryza</taxon>
    </lineage>
</organism>
<accession>A0A0E0LU45</accession>
<sequence length="83" mass="8885">MDAPGMEMEIGGIAATTTAVADGCGGDGSGRWMWRLDAAMDGWHGSGWMRRRRQGHVVVMQEKVEVTVGCDVIGGGSLEAYLW</sequence>
<dbReference type="Gramene" id="OPUNC08G10890.1">
    <property type="protein sequence ID" value="OPUNC08G10890.1"/>
    <property type="gene ID" value="OPUNC08G10890"/>
</dbReference>
<keyword evidence="2" id="KW-1185">Reference proteome</keyword>
<proteinExistence type="predicted"/>
<evidence type="ECO:0000313" key="1">
    <source>
        <dbReference type="EnsemblPlants" id="OPUNC08G10890.1"/>
    </source>
</evidence>
<evidence type="ECO:0000313" key="2">
    <source>
        <dbReference type="Proteomes" id="UP000026962"/>
    </source>
</evidence>
<dbReference type="HOGENOM" id="CLU_2546564_0_0_1"/>
<reference evidence="1" key="1">
    <citation type="submission" date="2015-04" db="UniProtKB">
        <authorList>
            <consortium name="EnsemblPlants"/>
        </authorList>
    </citation>
    <scope>IDENTIFICATION</scope>
</reference>
<protein>
    <submittedName>
        <fullName evidence="1">Uncharacterized protein</fullName>
    </submittedName>
</protein>
<dbReference type="Proteomes" id="UP000026962">
    <property type="component" value="Chromosome 8"/>
</dbReference>
<reference evidence="1" key="2">
    <citation type="submission" date="2018-05" db="EMBL/GenBank/DDBJ databases">
        <title>OpunRS2 (Oryza punctata Reference Sequence Version 2).</title>
        <authorList>
            <person name="Zhang J."/>
            <person name="Kudrna D."/>
            <person name="Lee S."/>
            <person name="Talag J."/>
            <person name="Welchert J."/>
            <person name="Wing R.A."/>
        </authorList>
    </citation>
    <scope>NUCLEOTIDE SEQUENCE [LARGE SCALE GENOMIC DNA]</scope>
</reference>